<protein>
    <submittedName>
        <fullName evidence="1">Uncharacterized protein</fullName>
    </submittedName>
</protein>
<reference evidence="1" key="1">
    <citation type="submission" date="2020-04" db="EMBL/GenBank/DDBJ databases">
        <authorList>
            <person name="Chiriac C."/>
            <person name="Salcher M."/>
            <person name="Ghai R."/>
            <person name="Kavagutti S V."/>
        </authorList>
    </citation>
    <scope>NUCLEOTIDE SEQUENCE</scope>
</reference>
<organism evidence="1">
    <name type="scientific">uncultured Caudovirales phage</name>
    <dbReference type="NCBI Taxonomy" id="2100421"/>
    <lineage>
        <taxon>Viruses</taxon>
        <taxon>Duplodnaviria</taxon>
        <taxon>Heunggongvirae</taxon>
        <taxon>Uroviricota</taxon>
        <taxon>Caudoviricetes</taxon>
        <taxon>Peduoviridae</taxon>
        <taxon>Maltschvirus</taxon>
        <taxon>Maltschvirus maltsch</taxon>
    </lineage>
</organism>
<dbReference type="EMBL" id="LR796328">
    <property type="protein sequence ID" value="CAB4136988.1"/>
    <property type="molecule type" value="Genomic_DNA"/>
</dbReference>
<gene>
    <name evidence="1" type="ORF">UFOVP313_39</name>
</gene>
<dbReference type="SUPFAM" id="SSF49785">
    <property type="entry name" value="Galactose-binding domain-like"/>
    <property type="match status" value="1"/>
</dbReference>
<proteinExistence type="predicted"/>
<sequence>MGMAPELARQALAFNIQTGVTSAGTALADAYAIVAEHTTIATAAASSGVRLPDWPIGTEIYVKNSGANTVNVYPHSATGTIEAGGAGAAQTIATTKKGRFIRLTATNWDYTLEN</sequence>
<name>A0A6J5LRM9_9CAUD</name>
<dbReference type="InterPro" id="IPR008979">
    <property type="entry name" value="Galactose-bd-like_sf"/>
</dbReference>
<accession>A0A6J5LRM9</accession>
<evidence type="ECO:0000313" key="1">
    <source>
        <dbReference type="EMBL" id="CAB4136988.1"/>
    </source>
</evidence>